<dbReference type="GO" id="GO:0015074">
    <property type="term" value="P:DNA integration"/>
    <property type="evidence" value="ECO:0007669"/>
    <property type="project" value="InterPro"/>
</dbReference>
<dbReference type="GO" id="GO:0003676">
    <property type="term" value="F:nucleic acid binding"/>
    <property type="evidence" value="ECO:0007669"/>
    <property type="project" value="InterPro"/>
</dbReference>
<evidence type="ECO:0000313" key="5">
    <source>
        <dbReference type="Proteomes" id="UP000024284"/>
    </source>
</evidence>
<feature type="compositionally biased region" description="Basic residues" evidence="1">
    <location>
        <begin position="323"/>
        <end position="332"/>
    </location>
</feature>
<accession>A0A086P5Z1</accession>
<evidence type="ECO:0000259" key="3">
    <source>
        <dbReference type="Pfam" id="PF13276"/>
    </source>
</evidence>
<dbReference type="EMBL" id="JFZA02000046">
    <property type="protein sequence ID" value="KFG88809.1"/>
    <property type="molecule type" value="Genomic_DNA"/>
</dbReference>
<feature type="domain" description="HTH-like" evidence="3">
    <location>
        <begin position="154"/>
        <end position="201"/>
    </location>
</feature>
<dbReference type="InterPro" id="IPR036397">
    <property type="entry name" value="RNaseH_sf"/>
</dbReference>
<dbReference type="InterPro" id="IPR012337">
    <property type="entry name" value="RNaseH-like_sf"/>
</dbReference>
<dbReference type="Gene3D" id="3.30.420.10">
    <property type="entry name" value="Ribonuclease H-like superfamily/Ribonuclease H"/>
    <property type="match status" value="1"/>
</dbReference>
<proteinExistence type="predicted"/>
<dbReference type="SUPFAM" id="SSF53098">
    <property type="entry name" value="Ribonuclease H-like"/>
    <property type="match status" value="1"/>
</dbReference>
<name>A0A086P5Z1_SPHHM</name>
<dbReference type="InterPro" id="IPR025948">
    <property type="entry name" value="HTH-like_dom"/>
</dbReference>
<evidence type="ECO:0000256" key="1">
    <source>
        <dbReference type="SAM" id="MobiDB-lite"/>
    </source>
</evidence>
<evidence type="ECO:0000313" key="4">
    <source>
        <dbReference type="EMBL" id="KFG88809.1"/>
    </source>
</evidence>
<dbReference type="eggNOG" id="COG2801">
    <property type="taxonomic scope" value="Bacteria"/>
</dbReference>
<dbReference type="AlphaFoldDB" id="A0A086P5Z1"/>
<protein>
    <submittedName>
        <fullName evidence="4">Integrase</fullName>
    </submittedName>
</protein>
<evidence type="ECO:0000259" key="2">
    <source>
        <dbReference type="Pfam" id="PF00665"/>
    </source>
</evidence>
<organism evidence="4 5">
    <name type="scientific">Sphingobium herbicidovorans (strain ATCC 700291 / DSM 11019 / CCUG 56400 / KCTC 2939 / LMG 18315 / NBRC 16415 / MH)</name>
    <name type="common">Sphingomonas herbicidovorans</name>
    <dbReference type="NCBI Taxonomy" id="1219045"/>
    <lineage>
        <taxon>Bacteria</taxon>
        <taxon>Pseudomonadati</taxon>
        <taxon>Pseudomonadota</taxon>
        <taxon>Alphaproteobacteria</taxon>
        <taxon>Sphingomonadales</taxon>
        <taxon>Sphingomonadaceae</taxon>
        <taxon>Sphingobium</taxon>
    </lineage>
</organism>
<dbReference type="Proteomes" id="UP000024284">
    <property type="component" value="Unassembled WGS sequence"/>
</dbReference>
<dbReference type="Pfam" id="PF13276">
    <property type="entry name" value="HTH_21"/>
    <property type="match status" value="1"/>
</dbReference>
<feature type="domain" description="Integrase catalytic" evidence="2">
    <location>
        <begin position="218"/>
        <end position="316"/>
    </location>
</feature>
<dbReference type="PATRIC" id="fig|1219045.3.peg.3462"/>
<reference evidence="4" key="1">
    <citation type="submission" date="2014-08" db="EMBL/GenBank/DDBJ databases">
        <title>Draft genome sequences of Sphingobium herbicidovorans.</title>
        <authorList>
            <person name="Gan H.M."/>
            <person name="Gan H.Y."/>
            <person name="Savka M.A."/>
        </authorList>
    </citation>
    <scope>NUCLEOTIDE SEQUENCE [LARGE SCALE GENOMIC DNA]</scope>
    <source>
        <strain evidence="4">NBRC 16415</strain>
    </source>
</reference>
<dbReference type="InterPro" id="IPR001584">
    <property type="entry name" value="Integrase_cat-core"/>
</dbReference>
<comment type="caution">
    <text evidence="4">The sequence shown here is derived from an EMBL/GenBank/DDBJ whole genome shotgun (WGS) entry which is preliminary data.</text>
</comment>
<dbReference type="PANTHER" id="PTHR47515">
    <property type="entry name" value="LOW CALCIUM RESPONSE LOCUS PROTEIN T"/>
    <property type="match status" value="1"/>
</dbReference>
<feature type="region of interest" description="Disordered" evidence="1">
    <location>
        <begin position="311"/>
        <end position="332"/>
    </location>
</feature>
<dbReference type="PANTHER" id="PTHR47515:SF1">
    <property type="entry name" value="BLR2054 PROTEIN"/>
    <property type="match status" value="1"/>
</dbReference>
<keyword evidence="5" id="KW-1185">Reference proteome</keyword>
<dbReference type="Pfam" id="PF00665">
    <property type="entry name" value="rve"/>
    <property type="match status" value="1"/>
</dbReference>
<sequence>MRWDVILRRSIESSSATGIWMSIRYFRAIIRGSHRPSRAGVACAETRLRASQNWLLTSLIACWQPGRPNRLQVTLVVIGVFVRRCATKLSTNMSMDLMDGTKNCGAICQLSAVADTLDLSRPYMSEMRHRPEPRRRGRPPLPDAGLVADIRLAIADLPTYGYRRVHALLRRQAEQTGRAAPNPKRVYRVMKLQGLILQRHRGRSEERRHDGRIAVTTRNKCWCSDGLGIGCENGEKVRVAFALDCCGREAMGYVATTGITAQDVRDLMVATVEHRFGQVNKLPHAIEWLTDKGSCYTARDTRRFARDIGLIPRTTPGESPKQRYGRGVRPHA</sequence>
<gene>
    <name evidence="4" type="ORF">BV98_003403</name>
</gene>